<organism evidence="7 8">
    <name type="scientific">Paraburkholderia caribensis MBA4</name>
    <dbReference type="NCBI Taxonomy" id="1323664"/>
    <lineage>
        <taxon>Bacteria</taxon>
        <taxon>Pseudomonadati</taxon>
        <taxon>Pseudomonadota</taxon>
        <taxon>Betaproteobacteria</taxon>
        <taxon>Burkholderiales</taxon>
        <taxon>Burkholderiaceae</taxon>
        <taxon>Paraburkholderia</taxon>
    </lineage>
</organism>
<evidence type="ECO:0000256" key="4">
    <source>
        <dbReference type="ARBA" id="ARBA00023125"/>
    </source>
</evidence>
<feature type="domain" description="DNA-binding protein H-NS-like C-terminal" evidence="6">
    <location>
        <begin position="64"/>
        <end position="104"/>
    </location>
</feature>
<proteinExistence type="inferred from homology"/>
<dbReference type="GeneID" id="69972756"/>
<sequence length="191" mass="19871">MATLEALQAKIKKLQAQAEAIASKKSTAALEGIRALMAKHNLTTADIDAHLGGKKRGRPSLKSAGVQNKGVAKYADPKTGATWTGHGRAPAWIATVKDRSKYLVAGASALAATRVAVKHGTGNGQPKGPQPAKYRHPETGATWSGRGPAPAWLAGEKDRSKFLVDGAKAAGMNGVARKKVVAKKAGRKPRA</sequence>
<feature type="domain" description="DNA-binding protein H-NS-like C-terminal" evidence="6">
    <location>
        <begin position="124"/>
        <end position="164"/>
    </location>
</feature>
<comment type="similarity">
    <text evidence="2">Belongs to the histone-like protein H-NS family.</text>
</comment>
<protein>
    <submittedName>
        <fullName evidence="7">Histone protein</fullName>
    </submittedName>
</protein>
<name>A0A0P0RK36_9BURK</name>
<dbReference type="RefSeq" id="WP_035996770.1">
    <property type="nucleotide sequence ID" value="NZ_CP012747.1"/>
</dbReference>
<feature type="region of interest" description="Disordered" evidence="5">
    <location>
        <begin position="119"/>
        <end position="152"/>
    </location>
</feature>
<dbReference type="PANTHER" id="PTHR38097:SF2">
    <property type="entry name" value="DNA-BINDING PROTEIN STPA"/>
    <property type="match status" value="1"/>
</dbReference>
<keyword evidence="3" id="KW-0963">Cytoplasm</keyword>
<evidence type="ECO:0000313" key="8">
    <source>
        <dbReference type="Proteomes" id="UP000019146"/>
    </source>
</evidence>
<dbReference type="SUPFAM" id="SSF81273">
    <property type="entry name" value="H-NS histone-like proteins"/>
    <property type="match status" value="2"/>
</dbReference>
<evidence type="ECO:0000313" key="7">
    <source>
        <dbReference type="EMBL" id="ALL69153.1"/>
    </source>
</evidence>
<evidence type="ECO:0000259" key="6">
    <source>
        <dbReference type="SMART" id="SM00528"/>
    </source>
</evidence>
<keyword evidence="4" id="KW-0238">DNA-binding</keyword>
<evidence type="ECO:0000256" key="5">
    <source>
        <dbReference type="SAM" id="MobiDB-lite"/>
    </source>
</evidence>
<dbReference type="Pfam" id="PF00816">
    <property type="entry name" value="Histone_HNS"/>
    <property type="match status" value="2"/>
</dbReference>
<gene>
    <name evidence="7" type="ORF">K788_0004638</name>
</gene>
<dbReference type="KEGG" id="bcai:K788_0004638"/>
<evidence type="ECO:0000256" key="1">
    <source>
        <dbReference type="ARBA" id="ARBA00004453"/>
    </source>
</evidence>
<dbReference type="Gene3D" id="4.10.430.30">
    <property type="match status" value="2"/>
</dbReference>
<feature type="region of interest" description="Disordered" evidence="5">
    <location>
        <begin position="50"/>
        <end position="69"/>
    </location>
</feature>
<dbReference type="SMART" id="SM00528">
    <property type="entry name" value="HNS"/>
    <property type="match status" value="2"/>
</dbReference>
<dbReference type="Proteomes" id="UP000019146">
    <property type="component" value="Chromosome 2"/>
</dbReference>
<dbReference type="GO" id="GO:0003677">
    <property type="term" value="F:DNA binding"/>
    <property type="evidence" value="ECO:0007669"/>
    <property type="project" value="UniProtKB-KW"/>
</dbReference>
<evidence type="ECO:0000256" key="2">
    <source>
        <dbReference type="ARBA" id="ARBA00010610"/>
    </source>
</evidence>
<reference evidence="7 8" key="1">
    <citation type="journal article" date="2014" name="Genome Announc.">
        <title>Draft Genome Sequence of the Haloacid-Degrading Burkholderia caribensis Strain MBA4.</title>
        <authorList>
            <person name="Pan Y."/>
            <person name="Kong K.F."/>
            <person name="Tsang J.S."/>
        </authorList>
    </citation>
    <scope>NUCLEOTIDE SEQUENCE [LARGE SCALE GENOMIC DNA]</scope>
    <source>
        <strain evidence="7 8">MBA4</strain>
    </source>
</reference>
<dbReference type="InterPro" id="IPR027444">
    <property type="entry name" value="H-NS_C_dom"/>
</dbReference>
<dbReference type="PANTHER" id="PTHR38097">
    <property type="match status" value="1"/>
</dbReference>
<comment type="subcellular location">
    <subcellularLocation>
        <location evidence="1">Cytoplasm</location>
        <location evidence="1">Nucleoid</location>
    </subcellularLocation>
</comment>
<accession>A0A0P0RK36</accession>
<evidence type="ECO:0000256" key="3">
    <source>
        <dbReference type="ARBA" id="ARBA00022490"/>
    </source>
</evidence>
<dbReference type="AlphaFoldDB" id="A0A0P0RK36"/>
<dbReference type="EMBL" id="CP012747">
    <property type="protein sequence ID" value="ALL69153.1"/>
    <property type="molecule type" value="Genomic_DNA"/>
</dbReference>
<dbReference type="GO" id="GO:0009295">
    <property type="term" value="C:nucleoid"/>
    <property type="evidence" value="ECO:0007669"/>
    <property type="project" value="UniProtKB-SubCell"/>
</dbReference>